<organism evidence="1 2">
    <name type="scientific">Pyropia yezoensis</name>
    <name type="common">Susabi-nori</name>
    <name type="synonym">Porphyra yezoensis</name>
    <dbReference type="NCBI Taxonomy" id="2788"/>
    <lineage>
        <taxon>Eukaryota</taxon>
        <taxon>Rhodophyta</taxon>
        <taxon>Bangiophyceae</taxon>
        <taxon>Bangiales</taxon>
        <taxon>Bangiaceae</taxon>
        <taxon>Pyropia</taxon>
    </lineage>
</organism>
<name>A0ACC3BQ98_PYRYE</name>
<protein>
    <submittedName>
        <fullName evidence="1">Uncharacterized protein</fullName>
    </submittedName>
</protein>
<evidence type="ECO:0000313" key="1">
    <source>
        <dbReference type="EMBL" id="KAK1859910.1"/>
    </source>
</evidence>
<keyword evidence="2" id="KW-1185">Reference proteome</keyword>
<reference evidence="1" key="1">
    <citation type="submission" date="2019-11" db="EMBL/GenBank/DDBJ databases">
        <title>Nori genome reveals adaptations in red seaweeds to the harsh intertidal environment.</title>
        <authorList>
            <person name="Wang D."/>
            <person name="Mao Y."/>
        </authorList>
    </citation>
    <scope>NUCLEOTIDE SEQUENCE</scope>
    <source>
        <tissue evidence="1">Gametophyte</tissue>
    </source>
</reference>
<dbReference type="Proteomes" id="UP000798662">
    <property type="component" value="Chromosome 1"/>
</dbReference>
<evidence type="ECO:0000313" key="2">
    <source>
        <dbReference type="Proteomes" id="UP000798662"/>
    </source>
</evidence>
<dbReference type="EMBL" id="CM020618">
    <property type="protein sequence ID" value="KAK1859910.1"/>
    <property type="molecule type" value="Genomic_DNA"/>
</dbReference>
<accession>A0ACC3BQ98</accession>
<proteinExistence type="predicted"/>
<comment type="caution">
    <text evidence="1">The sequence shown here is derived from an EMBL/GenBank/DDBJ whole genome shotgun (WGS) entry which is preliminary data.</text>
</comment>
<gene>
    <name evidence="1" type="ORF">I4F81_002502</name>
</gene>
<sequence>MLRPTRAAQGASATRPAQLAAAARPNPRRTRCSLRVPSPPDPVRLAQPPPCPPTMMHRRVLPPVPLLASAVAALWTLVAVVPAHPRWSAAGALPSNPPPGADGAPPVAGWRRPPLLATVADASYGTPVRRLTTATDDLEPILRAGAQVESPDGKLVLVYEDSRSNAFAKGMAVYRREDGRPAPAPTARGGMPHWRPSGPPTLAYYGGSNLFSPGVSLELFAFDVTSGAQRFLAAAPAGQTRSEGLGGVAQTLFGAIPGASSHHWRTGYPSRDGSRYAYSSLRSDESTSGVVVLDLSSSPPTVVGSLTSWPPEWGPLTGARITPSGGAVLVSFAFAGVYVYDAALSSAGRRVMATRLFTDDAADVVVAAGSGHDTLVSVVDDPGVEATGWVVAVDLVTLRQSPLFQLPTDGGGGKKPRVAVSGQAYDFPGWVVLSGEPCAAGADGAWICGKVVAMEVASRRVVPLGHTHSCVRGGVRSRNSGAPASPNRDLSRVYYASGSEACRGTMELYEMETAGRLGPRDEPTTGLNVGIAI</sequence>